<comment type="caution">
    <text evidence="2">The sequence shown here is derived from an EMBL/GenBank/DDBJ whole genome shotgun (WGS) entry which is preliminary data.</text>
</comment>
<sequence length="80" mass="9137">MKRTREDLAPHTPSVLLVTRFSASGDRAAKKEKAGEKQRDVHISRLLQPPNPSSFLSLYFIRSIQAQSSSERSRMEHEIM</sequence>
<evidence type="ECO:0000313" key="3">
    <source>
        <dbReference type="Proteomes" id="UP000281406"/>
    </source>
</evidence>
<organism evidence="2 3">
    <name type="scientific">Anabarilius grahami</name>
    <name type="common">Kanglang fish</name>
    <name type="synonym">Barilius grahami</name>
    <dbReference type="NCBI Taxonomy" id="495550"/>
    <lineage>
        <taxon>Eukaryota</taxon>
        <taxon>Metazoa</taxon>
        <taxon>Chordata</taxon>
        <taxon>Craniata</taxon>
        <taxon>Vertebrata</taxon>
        <taxon>Euteleostomi</taxon>
        <taxon>Actinopterygii</taxon>
        <taxon>Neopterygii</taxon>
        <taxon>Teleostei</taxon>
        <taxon>Ostariophysi</taxon>
        <taxon>Cypriniformes</taxon>
        <taxon>Xenocyprididae</taxon>
        <taxon>Xenocypridinae</taxon>
        <taxon>Xenocypridinae incertae sedis</taxon>
        <taxon>Anabarilius</taxon>
    </lineage>
</organism>
<proteinExistence type="predicted"/>
<accession>A0A3N0YYU7</accession>
<feature type="compositionally biased region" description="Basic and acidic residues" evidence="1">
    <location>
        <begin position="27"/>
        <end position="41"/>
    </location>
</feature>
<keyword evidence="3" id="KW-1185">Reference proteome</keyword>
<dbReference type="AlphaFoldDB" id="A0A3N0YYU7"/>
<gene>
    <name evidence="2" type="ORF">DPX16_22436</name>
</gene>
<dbReference type="EMBL" id="RJVU01018862">
    <property type="protein sequence ID" value="ROL51340.1"/>
    <property type="molecule type" value="Genomic_DNA"/>
</dbReference>
<dbReference type="Proteomes" id="UP000281406">
    <property type="component" value="Unassembled WGS sequence"/>
</dbReference>
<evidence type="ECO:0000313" key="2">
    <source>
        <dbReference type="EMBL" id="ROL51340.1"/>
    </source>
</evidence>
<feature type="region of interest" description="Disordered" evidence="1">
    <location>
        <begin position="20"/>
        <end position="41"/>
    </location>
</feature>
<name>A0A3N0YYU7_ANAGA</name>
<protein>
    <submittedName>
        <fullName evidence="2">Uncharacterized protein</fullName>
    </submittedName>
</protein>
<reference evidence="2 3" key="1">
    <citation type="submission" date="2018-10" db="EMBL/GenBank/DDBJ databases">
        <title>Genome assembly for a Yunnan-Guizhou Plateau 3E fish, Anabarilius grahami (Regan), and its evolutionary and genetic applications.</title>
        <authorList>
            <person name="Jiang W."/>
        </authorList>
    </citation>
    <scope>NUCLEOTIDE SEQUENCE [LARGE SCALE GENOMIC DNA]</scope>
    <source>
        <strain evidence="2">AG-KIZ</strain>
        <tissue evidence="2">Muscle</tissue>
    </source>
</reference>
<evidence type="ECO:0000256" key="1">
    <source>
        <dbReference type="SAM" id="MobiDB-lite"/>
    </source>
</evidence>